<dbReference type="Pfam" id="PF14020">
    <property type="entry name" value="DUF4236"/>
    <property type="match status" value="1"/>
</dbReference>
<dbReference type="HOGENOM" id="CLU_208380_0_0_11"/>
<proteinExistence type="predicted"/>
<evidence type="ECO:0000313" key="3">
    <source>
        <dbReference type="EMBL" id="ADP79339.1"/>
    </source>
</evidence>
<evidence type="ECO:0000259" key="2">
    <source>
        <dbReference type="Pfam" id="PF14020"/>
    </source>
</evidence>
<sequence>MGLRYTRRPKIGPFHMNIGEHGISSVTLKLGRVSWRVWSKRGHGGLSSVDLPGPFSYRREGSSRR</sequence>
<dbReference type="Proteomes" id="UP000002484">
    <property type="component" value="Chromosome"/>
</dbReference>
<dbReference type="OrthoDB" id="3297468at2"/>
<feature type="domain" description="DUF4236" evidence="2">
    <location>
        <begin position="3"/>
        <end position="58"/>
    </location>
</feature>
<organism evidence="3 4">
    <name type="scientific">Pseudofrankia inefficax (strain DSM 45817 / CECT 9037 / DDB 130130 / EuI1c)</name>
    <name type="common">Frankia inefficax</name>
    <dbReference type="NCBI Taxonomy" id="298654"/>
    <lineage>
        <taxon>Bacteria</taxon>
        <taxon>Bacillati</taxon>
        <taxon>Actinomycetota</taxon>
        <taxon>Actinomycetes</taxon>
        <taxon>Frankiales</taxon>
        <taxon>Frankiaceae</taxon>
        <taxon>Pseudofrankia</taxon>
    </lineage>
</organism>
<feature type="region of interest" description="Disordered" evidence="1">
    <location>
        <begin position="42"/>
        <end position="65"/>
    </location>
</feature>
<dbReference type="KEGG" id="fri:FraEuI1c_1267"/>
<dbReference type="AlphaFoldDB" id="E3J2G7"/>
<accession>E3J2G7</accession>
<name>E3J2G7_PSEI1</name>
<keyword evidence="4" id="KW-1185">Reference proteome</keyword>
<dbReference type="InParanoid" id="E3J2G7"/>
<gene>
    <name evidence="3" type="ordered locus">FraEuI1c_1267</name>
</gene>
<protein>
    <recommendedName>
        <fullName evidence="2">DUF4236 domain-containing protein</fullName>
    </recommendedName>
</protein>
<evidence type="ECO:0000256" key="1">
    <source>
        <dbReference type="SAM" id="MobiDB-lite"/>
    </source>
</evidence>
<dbReference type="EMBL" id="CP002299">
    <property type="protein sequence ID" value="ADP79339.1"/>
    <property type="molecule type" value="Genomic_DNA"/>
</dbReference>
<dbReference type="InterPro" id="IPR025330">
    <property type="entry name" value="DUF4236"/>
</dbReference>
<evidence type="ECO:0000313" key="4">
    <source>
        <dbReference type="Proteomes" id="UP000002484"/>
    </source>
</evidence>
<dbReference type="RefSeq" id="WP_013422460.1">
    <property type="nucleotide sequence ID" value="NC_014666.1"/>
</dbReference>
<reference evidence="3 4" key="1">
    <citation type="submission" date="2010-10" db="EMBL/GenBank/DDBJ databases">
        <title>Complete sequence of Frankia sp. EuI1c.</title>
        <authorList>
            <consortium name="US DOE Joint Genome Institute"/>
            <person name="Lucas S."/>
            <person name="Copeland A."/>
            <person name="Lapidus A."/>
            <person name="Cheng J.-F."/>
            <person name="Bruce D."/>
            <person name="Goodwin L."/>
            <person name="Pitluck S."/>
            <person name="Chertkov O."/>
            <person name="Detter J.C."/>
            <person name="Han C."/>
            <person name="Tapia R."/>
            <person name="Land M."/>
            <person name="Hauser L."/>
            <person name="Jeffries C."/>
            <person name="Kyrpides N."/>
            <person name="Ivanova N."/>
            <person name="Mikhailova N."/>
            <person name="Beauchemin N."/>
            <person name="Sen A."/>
            <person name="Sur S.A."/>
            <person name="Gtari M."/>
            <person name="Wall L."/>
            <person name="Tisa L."/>
            <person name="Woyke T."/>
        </authorList>
    </citation>
    <scope>NUCLEOTIDE SEQUENCE [LARGE SCALE GENOMIC DNA]</scope>
    <source>
        <strain evidence="4">DSM 45817 / CECT 9037 / EuI1c</strain>
    </source>
</reference>